<dbReference type="InterPro" id="IPR051202">
    <property type="entry name" value="Peptidase_C40"/>
</dbReference>
<feature type="domain" description="NlpC/P60" evidence="6">
    <location>
        <begin position="219"/>
        <end position="333"/>
    </location>
</feature>
<keyword evidence="3 7" id="KW-0378">Hydrolase</keyword>
<evidence type="ECO:0000313" key="8">
    <source>
        <dbReference type="Proteomes" id="UP000636579"/>
    </source>
</evidence>
<reference evidence="7 8" key="1">
    <citation type="submission" date="2020-10" db="EMBL/GenBank/DDBJ databases">
        <title>Sequencing the genomes of 1000 actinobacteria strains.</title>
        <authorList>
            <person name="Klenk H.-P."/>
        </authorList>
    </citation>
    <scope>NUCLEOTIDE SEQUENCE [LARGE SCALE GENOMIC DNA]</scope>
    <source>
        <strain evidence="7 8">DSM 15474</strain>
    </source>
</reference>
<feature type="compositionally biased region" description="Low complexity" evidence="5">
    <location>
        <begin position="206"/>
        <end position="218"/>
    </location>
</feature>
<evidence type="ECO:0000259" key="6">
    <source>
        <dbReference type="PROSITE" id="PS51935"/>
    </source>
</evidence>
<dbReference type="Proteomes" id="UP000636579">
    <property type="component" value="Unassembled WGS sequence"/>
</dbReference>
<evidence type="ECO:0000256" key="4">
    <source>
        <dbReference type="ARBA" id="ARBA00022807"/>
    </source>
</evidence>
<proteinExistence type="inferred from homology"/>
<dbReference type="SUPFAM" id="SSF54001">
    <property type="entry name" value="Cysteine proteinases"/>
    <property type="match status" value="1"/>
</dbReference>
<dbReference type="GO" id="GO:0016787">
    <property type="term" value="F:hydrolase activity"/>
    <property type="evidence" value="ECO:0007669"/>
    <property type="project" value="UniProtKB-KW"/>
</dbReference>
<organism evidence="7 8">
    <name type="scientific">Nesterenkonia halotolerans</name>
    <dbReference type="NCBI Taxonomy" id="225325"/>
    <lineage>
        <taxon>Bacteria</taxon>
        <taxon>Bacillati</taxon>
        <taxon>Actinomycetota</taxon>
        <taxon>Actinomycetes</taxon>
        <taxon>Micrococcales</taxon>
        <taxon>Micrococcaceae</taxon>
        <taxon>Nesterenkonia</taxon>
    </lineage>
</organism>
<evidence type="ECO:0000256" key="2">
    <source>
        <dbReference type="ARBA" id="ARBA00022670"/>
    </source>
</evidence>
<dbReference type="InterPro" id="IPR000064">
    <property type="entry name" value="NLP_P60_dom"/>
</dbReference>
<dbReference type="PANTHER" id="PTHR47053:SF1">
    <property type="entry name" value="MUREIN DD-ENDOPEPTIDASE MEPH-RELATED"/>
    <property type="match status" value="1"/>
</dbReference>
<keyword evidence="8" id="KW-1185">Reference proteome</keyword>
<gene>
    <name evidence="7" type="ORF">H4W26_000428</name>
</gene>
<dbReference type="PROSITE" id="PS51935">
    <property type="entry name" value="NLPC_P60"/>
    <property type="match status" value="1"/>
</dbReference>
<dbReference type="EMBL" id="JADBEE010000001">
    <property type="protein sequence ID" value="MBE1513673.1"/>
    <property type="molecule type" value="Genomic_DNA"/>
</dbReference>
<dbReference type="PANTHER" id="PTHR47053">
    <property type="entry name" value="MUREIN DD-ENDOPEPTIDASE MEPH-RELATED"/>
    <property type="match status" value="1"/>
</dbReference>
<keyword evidence="2" id="KW-0645">Protease</keyword>
<dbReference type="Pfam" id="PF00877">
    <property type="entry name" value="NLPC_P60"/>
    <property type="match status" value="1"/>
</dbReference>
<feature type="compositionally biased region" description="Polar residues" evidence="5">
    <location>
        <begin position="195"/>
        <end position="205"/>
    </location>
</feature>
<accession>A0ABR9J3V3</accession>
<name>A0ABR9J3V3_9MICC</name>
<keyword evidence="4" id="KW-0788">Thiol protease</keyword>
<comment type="similarity">
    <text evidence="1">Belongs to the peptidase C40 family.</text>
</comment>
<comment type="caution">
    <text evidence="7">The sequence shown here is derived from an EMBL/GenBank/DDBJ whole genome shotgun (WGS) entry which is preliminary data.</text>
</comment>
<evidence type="ECO:0000313" key="7">
    <source>
        <dbReference type="EMBL" id="MBE1513673.1"/>
    </source>
</evidence>
<dbReference type="InterPro" id="IPR038765">
    <property type="entry name" value="Papain-like_cys_pep_sf"/>
</dbReference>
<evidence type="ECO:0000256" key="5">
    <source>
        <dbReference type="SAM" id="MobiDB-lite"/>
    </source>
</evidence>
<feature type="region of interest" description="Disordered" evidence="5">
    <location>
        <begin position="75"/>
        <end position="220"/>
    </location>
</feature>
<dbReference type="Gene3D" id="3.90.1720.10">
    <property type="entry name" value="endopeptidase domain like (from Nostoc punctiforme)"/>
    <property type="match status" value="1"/>
</dbReference>
<sequence length="333" mass="34324">MTSVPRRDRRRQAKPSLAQAVAVNAGTMGRSAVAAMAASGLVITSGAAANASTTVETPEITTLEVAATGLSVERASNTSSVEVTSSREVDLSFDRPVVTSTPAPEPEPEPEPAPEPETVVEQAAEVVPASPQAEPDAPAEPEAPAQPAEQQTPAEPAEQEAPSEPVQQEQTQEAPQQQTQQADNGQRQQAERSESGGQSQGNTQVASSEPAQSEAPASNGGNGSIVGAAYAGLGNPYSFGGTSPSGWDCSGFINWAYAQAGVDVPRSTYAMMSSMRQVSSPSPGDIVIQNGGSHAAIYVGNGQLIGANNPRVGTVQYSLDSPYWSNTMYLSAN</sequence>
<evidence type="ECO:0000256" key="3">
    <source>
        <dbReference type="ARBA" id="ARBA00022801"/>
    </source>
</evidence>
<dbReference type="RefSeq" id="WP_192590535.1">
    <property type="nucleotide sequence ID" value="NZ_JADBEE010000001.1"/>
</dbReference>
<evidence type="ECO:0000256" key="1">
    <source>
        <dbReference type="ARBA" id="ARBA00007074"/>
    </source>
</evidence>
<feature type="compositionally biased region" description="Low complexity" evidence="5">
    <location>
        <begin position="116"/>
        <end position="188"/>
    </location>
</feature>
<protein>
    <submittedName>
        <fullName evidence="7">Cell wall-associated NlpC family hydrolase</fullName>
    </submittedName>
</protein>